<dbReference type="Gene3D" id="3.40.309.10">
    <property type="entry name" value="Aldehyde Dehydrogenase, Chain A, domain 2"/>
    <property type="match status" value="1"/>
</dbReference>
<keyword evidence="5" id="KW-1185">Reference proteome</keyword>
<organism evidence="4 5">
    <name type="scientific">Marinomonas rhodophyticola</name>
    <dbReference type="NCBI Taxonomy" id="2992803"/>
    <lineage>
        <taxon>Bacteria</taxon>
        <taxon>Pseudomonadati</taxon>
        <taxon>Pseudomonadota</taxon>
        <taxon>Gammaproteobacteria</taxon>
        <taxon>Oceanospirillales</taxon>
        <taxon>Oceanospirillaceae</taxon>
        <taxon>Marinomonas</taxon>
    </lineage>
</organism>
<keyword evidence="2" id="KW-0520">NAD</keyword>
<dbReference type="InterPro" id="IPR015590">
    <property type="entry name" value="Aldehyde_DH_dom"/>
</dbReference>
<comment type="similarity">
    <text evidence="1">Belongs to the aldehyde dehydrogenase family.</text>
</comment>
<evidence type="ECO:0000313" key="5">
    <source>
        <dbReference type="Proteomes" id="UP001431181"/>
    </source>
</evidence>
<evidence type="ECO:0000256" key="1">
    <source>
        <dbReference type="ARBA" id="ARBA00009986"/>
    </source>
</evidence>
<evidence type="ECO:0000256" key="2">
    <source>
        <dbReference type="ARBA" id="ARBA00023027"/>
    </source>
</evidence>
<dbReference type="Proteomes" id="UP001431181">
    <property type="component" value="Unassembled WGS sequence"/>
</dbReference>
<sequence length="115" mass="12841">MATDRIIVEQAIADDFIKVLKSMVTDLVSGNPRHKHVKLGPVASASIAARLSALIEDALDKGQHKSLGLLDRGQFIDATLLDHITPMMRIYSEECFGHCWYLSSRFPRRSDNCSQ</sequence>
<evidence type="ECO:0000313" key="4">
    <source>
        <dbReference type="EMBL" id="MCW4631654.1"/>
    </source>
</evidence>
<gene>
    <name evidence="4" type="ORF">ONZ52_23325</name>
</gene>
<dbReference type="PANTHER" id="PTHR42986:SF1">
    <property type="entry name" value="BENZALDEHYDE DEHYDROGENASE YFMT"/>
    <property type="match status" value="1"/>
</dbReference>
<protein>
    <submittedName>
        <fullName evidence="4">Aldehyde dehydrogenase family protein</fullName>
    </submittedName>
</protein>
<accession>A0ABT3KMQ0</accession>
<evidence type="ECO:0000259" key="3">
    <source>
        <dbReference type="Pfam" id="PF00171"/>
    </source>
</evidence>
<dbReference type="PANTHER" id="PTHR42986">
    <property type="entry name" value="BENZALDEHYDE DEHYDROGENASE YFMT"/>
    <property type="match status" value="1"/>
</dbReference>
<dbReference type="SUPFAM" id="SSF53720">
    <property type="entry name" value="ALDH-like"/>
    <property type="match status" value="1"/>
</dbReference>
<name>A0ABT3KMQ0_9GAMM</name>
<feature type="domain" description="Aldehyde dehydrogenase" evidence="3">
    <location>
        <begin position="1"/>
        <end position="97"/>
    </location>
</feature>
<comment type="caution">
    <text evidence="4">The sequence shown here is derived from an EMBL/GenBank/DDBJ whole genome shotgun (WGS) entry which is preliminary data.</text>
</comment>
<dbReference type="EMBL" id="JAPEUL010000012">
    <property type="protein sequence ID" value="MCW4631654.1"/>
    <property type="molecule type" value="Genomic_DNA"/>
</dbReference>
<dbReference type="InterPro" id="IPR016163">
    <property type="entry name" value="Ald_DH_C"/>
</dbReference>
<proteinExistence type="inferred from homology"/>
<reference evidence="4" key="1">
    <citation type="submission" date="2022-11" db="EMBL/GenBank/DDBJ databases">
        <title>Marinomonas sp. nov., isolated from marine algae.</title>
        <authorList>
            <person name="Choi D.G."/>
            <person name="Kim J.M."/>
            <person name="Lee J.K."/>
            <person name="Baek J.H."/>
            <person name="Jeon C.O."/>
        </authorList>
    </citation>
    <scope>NUCLEOTIDE SEQUENCE</scope>
    <source>
        <strain evidence="4">KJ51-3</strain>
    </source>
</reference>
<dbReference type="Pfam" id="PF00171">
    <property type="entry name" value="Aldedh"/>
    <property type="match status" value="1"/>
</dbReference>
<dbReference type="InterPro" id="IPR016161">
    <property type="entry name" value="Ald_DH/histidinol_DH"/>
</dbReference>